<sequence>MTDWNFEGMKPNHYGALITDPPWRFANRSAKGEHKNAVQHYDCMSLAALRTLPVADLAAKDCALIMWATAPLLPEAVELMRFWGFDYKSAGTWAKQSSTGNKWAFGTGYCFRSASEFFLLGTRGKPKVRSRSIRNLIVAPVREHSRKPDAMHNNVEALYEGPYGELFAREGRPGWDTWGNETEKFTALRA</sequence>
<dbReference type="GO" id="GO:0008168">
    <property type="term" value="F:methyltransferase activity"/>
    <property type="evidence" value="ECO:0007669"/>
    <property type="project" value="UniProtKB-KW"/>
</dbReference>
<keyword evidence="2" id="KW-0808">Transferase</keyword>
<protein>
    <submittedName>
        <fullName evidence="4">MT-A70-like</fullName>
    </submittedName>
</protein>
<accession>A0A6J5KQA2</accession>
<evidence type="ECO:0000256" key="3">
    <source>
        <dbReference type="ARBA" id="ARBA00022691"/>
    </source>
</evidence>
<dbReference type="SUPFAM" id="SSF53335">
    <property type="entry name" value="S-adenosyl-L-methionine-dependent methyltransferases"/>
    <property type="match status" value="1"/>
</dbReference>
<dbReference type="InterPro" id="IPR007757">
    <property type="entry name" value="MT-A70-like"/>
</dbReference>
<dbReference type="PANTHER" id="PTHR12829">
    <property type="entry name" value="N6-ADENOSINE-METHYLTRANSFERASE"/>
    <property type="match status" value="1"/>
</dbReference>
<dbReference type="InterPro" id="IPR029063">
    <property type="entry name" value="SAM-dependent_MTases_sf"/>
</dbReference>
<proteinExistence type="predicted"/>
<keyword evidence="3" id="KW-0949">S-adenosyl-L-methionine</keyword>
<organism evidence="4">
    <name type="scientific">uncultured Caudovirales phage</name>
    <dbReference type="NCBI Taxonomy" id="2100421"/>
    <lineage>
        <taxon>Viruses</taxon>
        <taxon>Duplodnaviria</taxon>
        <taxon>Heunggongvirae</taxon>
        <taxon>Uroviricota</taxon>
        <taxon>Caudoviricetes</taxon>
        <taxon>Peduoviridae</taxon>
        <taxon>Maltschvirus</taxon>
        <taxon>Maltschvirus maltsch</taxon>
    </lineage>
</organism>
<dbReference type="PANTHER" id="PTHR12829:SF7">
    <property type="entry name" value="N6-ADENOSINE-METHYLTRANSFERASE CATALYTIC SUBUNIT"/>
    <property type="match status" value="1"/>
</dbReference>
<dbReference type="GO" id="GO:0032259">
    <property type="term" value="P:methylation"/>
    <property type="evidence" value="ECO:0007669"/>
    <property type="project" value="UniProtKB-KW"/>
</dbReference>
<evidence type="ECO:0000256" key="1">
    <source>
        <dbReference type="ARBA" id="ARBA00022603"/>
    </source>
</evidence>
<gene>
    <name evidence="4" type="ORF">UFOVP36_43</name>
</gene>
<evidence type="ECO:0000256" key="2">
    <source>
        <dbReference type="ARBA" id="ARBA00022679"/>
    </source>
</evidence>
<name>A0A6J5KQA2_9CAUD</name>
<reference evidence="4" key="1">
    <citation type="submission" date="2020-04" db="EMBL/GenBank/DDBJ databases">
        <authorList>
            <person name="Chiriac C."/>
            <person name="Salcher M."/>
            <person name="Ghai R."/>
            <person name="Kavagutti S V."/>
        </authorList>
    </citation>
    <scope>NUCLEOTIDE SEQUENCE</scope>
</reference>
<dbReference type="Pfam" id="PF05063">
    <property type="entry name" value="MT-A70"/>
    <property type="match status" value="1"/>
</dbReference>
<evidence type="ECO:0000313" key="4">
    <source>
        <dbReference type="EMBL" id="CAB4122399.1"/>
    </source>
</evidence>
<dbReference type="PROSITE" id="PS51143">
    <property type="entry name" value="MT_A70"/>
    <property type="match status" value="1"/>
</dbReference>
<keyword evidence="1" id="KW-0489">Methyltransferase</keyword>
<dbReference type="EMBL" id="LR796164">
    <property type="protein sequence ID" value="CAB4122399.1"/>
    <property type="molecule type" value="Genomic_DNA"/>
</dbReference>